<dbReference type="PANTHER" id="PTHR22774">
    <property type="entry name" value="CHOREIN N-TERMINAL DOMAIN-CONTAINING PROTEIN"/>
    <property type="match status" value="1"/>
</dbReference>
<sequence>MASIIKNQIIKHLSQFARNITPDQISLEVLSGRGELRNIELNEKVLTEKLELPPWLKICKASKCHGRELRKRLLRYTKAANTFNAKSYDLAERVVEGLSLYVMTVDVQFESDSFGGSLMFSRLSVESKTPQWKDEKNLHFTRVHDKQIKQVLFFKQVSWQLLRVEASAHTKNSLENKCQAEEMLSTHL</sequence>
<keyword evidence="1" id="KW-1185">Reference proteome</keyword>
<dbReference type="PANTHER" id="PTHR22774:SF11">
    <property type="entry name" value="CHOREIN N-TERMINAL DOMAIN-CONTAINING PROTEIN"/>
    <property type="match status" value="1"/>
</dbReference>
<dbReference type="InterPro" id="IPR026728">
    <property type="entry name" value="BLTP3A/B"/>
</dbReference>
<dbReference type="WBParaSite" id="jg5101">
    <property type="protein sequence ID" value="jg5101"/>
    <property type="gene ID" value="jg5101"/>
</dbReference>
<dbReference type="Proteomes" id="UP000887574">
    <property type="component" value="Unplaced"/>
</dbReference>
<evidence type="ECO:0000313" key="2">
    <source>
        <dbReference type="WBParaSite" id="jg5101"/>
    </source>
</evidence>
<dbReference type="Pfam" id="PF24917">
    <property type="entry name" value="BLTP3A_B"/>
    <property type="match status" value="2"/>
</dbReference>
<accession>A0A915ED67</accession>
<reference evidence="2" key="1">
    <citation type="submission" date="2022-11" db="UniProtKB">
        <authorList>
            <consortium name="WormBaseParasite"/>
        </authorList>
    </citation>
    <scope>IDENTIFICATION</scope>
</reference>
<organism evidence="1 2">
    <name type="scientific">Ditylenchus dipsaci</name>
    <dbReference type="NCBI Taxonomy" id="166011"/>
    <lineage>
        <taxon>Eukaryota</taxon>
        <taxon>Metazoa</taxon>
        <taxon>Ecdysozoa</taxon>
        <taxon>Nematoda</taxon>
        <taxon>Chromadorea</taxon>
        <taxon>Rhabditida</taxon>
        <taxon>Tylenchina</taxon>
        <taxon>Tylenchomorpha</taxon>
        <taxon>Sphaerularioidea</taxon>
        <taxon>Anguinidae</taxon>
        <taxon>Anguininae</taxon>
        <taxon>Ditylenchus</taxon>
    </lineage>
</organism>
<name>A0A915ED67_9BILA</name>
<evidence type="ECO:0000313" key="1">
    <source>
        <dbReference type="Proteomes" id="UP000887574"/>
    </source>
</evidence>
<proteinExistence type="predicted"/>
<dbReference type="AlphaFoldDB" id="A0A915ED67"/>
<protein>
    <submittedName>
        <fullName evidence="2">Chorein N-terminal domain-containing protein</fullName>
    </submittedName>
</protein>